<evidence type="ECO:0000259" key="2">
    <source>
        <dbReference type="Pfam" id="PF01030"/>
    </source>
</evidence>
<accession>A0A2A2L191</accession>
<reference evidence="3 4" key="1">
    <citation type="journal article" date="2017" name="Curr. Biol.">
        <title>Genome architecture and evolution of a unichromosomal asexual nematode.</title>
        <authorList>
            <person name="Fradin H."/>
            <person name="Zegar C."/>
            <person name="Gutwein M."/>
            <person name="Lucas J."/>
            <person name="Kovtun M."/>
            <person name="Corcoran D."/>
            <person name="Baugh L.R."/>
            <person name="Kiontke K."/>
            <person name="Gunsalus K."/>
            <person name="Fitch D.H."/>
            <person name="Piano F."/>
        </authorList>
    </citation>
    <scope>NUCLEOTIDE SEQUENCE [LARGE SCALE GENOMIC DNA]</scope>
    <source>
        <strain evidence="3">PF1309</strain>
    </source>
</reference>
<organism evidence="3 4">
    <name type="scientific">Diploscapter pachys</name>
    <dbReference type="NCBI Taxonomy" id="2018661"/>
    <lineage>
        <taxon>Eukaryota</taxon>
        <taxon>Metazoa</taxon>
        <taxon>Ecdysozoa</taxon>
        <taxon>Nematoda</taxon>
        <taxon>Chromadorea</taxon>
        <taxon>Rhabditida</taxon>
        <taxon>Rhabditina</taxon>
        <taxon>Rhabditomorpha</taxon>
        <taxon>Rhabditoidea</taxon>
        <taxon>Rhabditidae</taxon>
        <taxon>Diploscapter</taxon>
    </lineage>
</organism>
<dbReference type="InterPro" id="IPR053079">
    <property type="entry name" value="SPS2_domain"/>
</dbReference>
<proteinExistence type="predicted"/>
<dbReference type="InterPro" id="IPR000494">
    <property type="entry name" value="Rcpt_L-dom"/>
</dbReference>
<dbReference type="STRING" id="2018661.A0A2A2L191"/>
<feature type="region of interest" description="Disordered" evidence="1">
    <location>
        <begin position="340"/>
        <end position="361"/>
    </location>
</feature>
<dbReference type="Proteomes" id="UP000218231">
    <property type="component" value="Unassembled WGS sequence"/>
</dbReference>
<dbReference type="Pfam" id="PF01030">
    <property type="entry name" value="Recep_L_domain"/>
    <property type="match status" value="2"/>
</dbReference>
<feature type="domain" description="Receptor L-domain" evidence="2">
    <location>
        <begin position="40"/>
        <end position="155"/>
    </location>
</feature>
<evidence type="ECO:0000256" key="1">
    <source>
        <dbReference type="SAM" id="MobiDB-lite"/>
    </source>
</evidence>
<protein>
    <recommendedName>
        <fullName evidence="2">Receptor L-domain domain-containing protein</fullName>
    </recommendedName>
</protein>
<gene>
    <name evidence="3" type="ORF">WR25_01969</name>
</gene>
<evidence type="ECO:0000313" key="4">
    <source>
        <dbReference type="Proteomes" id="UP000218231"/>
    </source>
</evidence>
<feature type="domain" description="Receptor L-domain" evidence="2">
    <location>
        <begin position="195"/>
        <end position="300"/>
    </location>
</feature>
<dbReference type="AlphaFoldDB" id="A0A2A2L191"/>
<keyword evidence="4" id="KW-1185">Reference proteome</keyword>
<feature type="compositionally biased region" description="Gly residues" evidence="1">
    <location>
        <begin position="350"/>
        <end position="360"/>
    </location>
</feature>
<dbReference type="PANTHER" id="PTHR21662">
    <property type="entry name" value="RECEPTOR PROTEIN-TYROSINE KINASE"/>
    <property type="match status" value="1"/>
</dbReference>
<evidence type="ECO:0000313" key="3">
    <source>
        <dbReference type="EMBL" id="PAV79867.1"/>
    </source>
</evidence>
<dbReference type="SUPFAM" id="SSF52058">
    <property type="entry name" value="L domain-like"/>
    <property type="match status" value="2"/>
</dbReference>
<name>A0A2A2L191_9BILA</name>
<comment type="caution">
    <text evidence="3">The sequence shown here is derived from an EMBL/GenBank/DDBJ whole genome shotgun (WGS) entry which is preliminary data.</text>
</comment>
<feature type="compositionally biased region" description="Low complexity" evidence="1">
    <location>
        <begin position="340"/>
        <end position="349"/>
    </location>
</feature>
<dbReference type="EMBL" id="LIAE01007361">
    <property type="protein sequence ID" value="PAV79867.1"/>
    <property type="molecule type" value="Genomic_DNA"/>
</dbReference>
<dbReference type="InterPro" id="IPR036941">
    <property type="entry name" value="Rcpt_L-dom_sf"/>
</dbReference>
<sequence length="378" mass="41968">MRMIELNILAILRDLEEGSERREKNACDNSQGNFSDVTEDCTVITGFMIITNTNNTGPTYEEMTKMLSNVEEIPCFAVIAVNYKDLAFLSKVTKITCEEDYFRTGTSGLIYQNENMERIGMPNIKEIVFNEKGGVTEGIFEVYNPKLCYDMSEIIYFSKIRWWYASTGLRLCDQKGDACHNDEAGVWTDEDLPDNCEVVTGGIMLNEKSKNIGDKFKAKLVPIRLLYGTLYIQGAKIDELVFPNLEVFIGFAFYQPGFAVIGCPNLSKISFPKISVIFDTYIDDASFLVLENEKLSVSEAACNRWTSVGAVIRVETNAANCDGESDVQYLDVIQFESGQTGSSNSSNFGSGSGNGSGSGSGIKANKIKKLYSDNFHVE</sequence>
<dbReference type="PANTHER" id="PTHR21662:SF18">
    <property type="entry name" value="RECEPTOR L-DOMAIN DOMAIN-CONTAINING PROTEIN"/>
    <property type="match status" value="1"/>
</dbReference>
<dbReference type="Gene3D" id="3.80.20.20">
    <property type="entry name" value="Receptor L-domain"/>
    <property type="match status" value="2"/>
</dbReference>